<organism evidence="1 2">
    <name type="scientific">Stutzerimonas stutzeri KOS6</name>
    <dbReference type="NCBI Taxonomy" id="1218352"/>
    <lineage>
        <taxon>Bacteria</taxon>
        <taxon>Pseudomonadati</taxon>
        <taxon>Pseudomonadota</taxon>
        <taxon>Gammaproteobacteria</taxon>
        <taxon>Pseudomonadales</taxon>
        <taxon>Pseudomonadaceae</taxon>
        <taxon>Stutzerimonas</taxon>
    </lineage>
</organism>
<accession>A0A061JS73</accession>
<dbReference type="OrthoDB" id="6874060at2"/>
<dbReference type="RefSeq" id="WP_003294855.1">
    <property type="nucleotide sequence ID" value="NZ_KK020676.1"/>
</dbReference>
<comment type="caution">
    <text evidence="1">The sequence shown here is derived from an EMBL/GenBank/DDBJ whole genome shotgun (WGS) entry which is preliminary data.</text>
</comment>
<dbReference type="AlphaFoldDB" id="A0A061JS73"/>
<dbReference type="SUPFAM" id="SSF53850">
    <property type="entry name" value="Periplasmic binding protein-like II"/>
    <property type="match status" value="1"/>
</dbReference>
<dbReference type="HOGENOM" id="CLU_1184267_0_0_6"/>
<gene>
    <name evidence="1" type="ORF">B597_003910</name>
</gene>
<dbReference type="EMBL" id="AMCZ02000003">
    <property type="protein sequence ID" value="EWC42562.1"/>
    <property type="molecule type" value="Genomic_DNA"/>
</dbReference>
<dbReference type="Proteomes" id="UP000026923">
    <property type="component" value="Unassembled WGS sequence"/>
</dbReference>
<dbReference type="Gene3D" id="3.40.190.10">
    <property type="entry name" value="Periplasmic binding protein-like II"/>
    <property type="match status" value="2"/>
</dbReference>
<protein>
    <submittedName>
        <fullName evidence="1">Amino acid ABC transporter substrate-binding protein</fullName>
    </submittedName>
</protein>
<evidence type="ECO:0000313" key="1">
    <source>
        <dbReference type="EMBL" id="EWC42562.1"/>
    </source>
</evidence>
<reference evidence="1 2" key="1">
    <citation type="journal article" date="2013" name="Genome Announc.">
        <title>Draft Genome of the Nitrogen-Fixing Bacterium Pseudomonas stutzeri Strain KOS6 Isolated from Industrial Hydrocarbon Sludge.</title>
        <authorList>
            <person name="Grigoryeva T.V."/>
            <person name="Laikov A.V."/>
            <person name="Naumova R.P."/>
            <person name="Manolov A.I."/>
            <person name="Larin A.K."/>
            <person name="Karpova I.Y."/>
            <person name="Semashko T.A."/>
            <person name="Alexeev D.G."/>
            <person name="Kostryukova E.S."/>
            <person name="Muller R."/>
            <person name="Govorun V.M."/>
        </authorList>
    </citation>
    <scope>NUCLEOTIDE SEQUENCE [LARGE SCALE GENOMIC DNA]</scope>
    <source>
        <strain evidence="1 2">KOS6</strain>
    </source>
</reference>
<evidence type="ECO:0000313" key="2">
    <source>
        <dbReference type="Proteomes" id="UP000026923"/>
    </source>
</evidence>
<dbReference type="eggNOG" id="COG0834">
    <property type="taxonomic scope" value="Bacteria"/>
</dbReference>
<proteinExistence type="predicted"/>
<name>A0A061JS73_STUST</name>
<sequence>MAALPRLVLWLAWLMPAALLAEPMRVQLPEHRVLSSSETESLEPALAEQLAGALGRPMQLVAEGAADADVRMLASDQRGGSSYYRAMPAALVATEGGPAVWSDLRNQPVCISSASPYSALLSTRFAALPREYPSAAHALIGLKLGECRAVVDDDVLLAQIAALPEWRRYKRLLPALSDAERQLRLSSDDAGLQRQIDTFIASWSAEGRLAKLTQQWIDEVAFQAYVLADTLDCH</sequence>